<proteinExistence type="predicted"/>
<feature type="transmembrane region" description="Helical" evidence="6">
    <location>
        <begin position="89"/>
        <end position="110"/>
    </location>
</feature>
<gene>
    <name evidence="7" type="ORF">DP923_01505</name>
</gene>
<feature type="transmembrane region" description="Helical" evidence="6">
    <location>
        <begin position="446"/>
        <end position="465"/>
    </location>
</feature>
<keyword evidence="2" id="KW-0813">Transport</keyword>
<organism evidence="7 8">
    <name type="scientific">Pontibacter arcticus</name>
    <dbReference type="NCBI Taxonomy" id="2080288"/>
    <lineage>
        <taxon>Bacteria</taxon>
        <taxon>Pseudomonadati</taxon>
        <taxon>Bacteroidota</taxon>
        <taxon>Cytophagia</taxon>
        <taxon>Cytophagales</taxon>
        <taxon>Hymenobacteraceae</taxon>
        <taxon>Pontibacter</taxon>
    </lineage>
</organism>
<evidence type="ECO:0000256" key="5">
    <source>
        <dbReference type="ARBA" id="ARBA00023136"/>
    </source>
</evidence>
<protein>
    <submittedName>
        <fullName evidence="7">Sodium:calcium symporter</fullName>
    </submittedName>
</protein>
<feature type="transmembrane region" description="Helical" evidence="6">
    <location>
        <begin position="373"/>
        <end position="395"/>
    </location>
</feature>
<comment type="caution">
    <text evidence="7">The sequence shown here is derived from an EMBL/GenBank/DDBJ whole genome shotgun (WGS) entry which is preliminary data.</text>
</comment>
<dbReference type="SUPFAM" id="SSF161070">
    <property type="entry name" value="SNF-like"/>
    <property type="match status" value="1"/>
</dbReference>
<feature type="transmembrane region" description="Helical" evidence="6">
    <location>
        <begin position="329"/>
        <end position="352"/>
    </location>
</feature>
<evidence type="ECO:0000256" key="1">
    <source>
        <dbReference type="ARBA" id="ARBA00004141"/>
    </source>
</evidence>
<dbReference type="PANTHER" id="PTHR42948">
    <property type="entry name" value="TRANSPORTER"/>
    <property type="match status" value="1"/>
</dbReference>
<dbReference type="Pfam" id="PF00209">
    <property type="entry name" value="SNF"/>
    <property type="match status" value="2"/>
</dbReference>
<feature type="transmembrane region" description="Helical" evidence="6">
    <location>
        <begin position="12"/>
        <end position="29"/>
    </location>
</feature>
<feature type="transmembrane region" description="Helical" evidence="6">
    <location>
        <begin position="41"/>
        <end position="61"/>
    </location>
</feature>
<dbReference type="AlphaFoldDB" id="A0A364RHJ7"/>
<dbReference type="InterPro" id="IPR000175">
    <property type="entry name" value="Na/ntran_symport"/>
</dbReference>
<evidence type="ECO:0000256" key="6">
    <source>
        <dbReference type="SAM" id="Phobius"/>
    </source>
</evidence>
<sequence length="553" mass="60997">MSANKESWGSRVGLILAMAGNAVGLGNFLRFPVQAVQNGGGAFIIPYLVCFLVMGIPLLWIEWSMGRFGGKFGHHSTPFILDTMHKGRFWKYIGVFGIWTNIAVAAYYCYLESWTLSYMMHSAFGSFNGMDQNGVAEFFNHYVNLDASTMGIPYEPIVFFLICLLLNTWILSKGLAGGVERVAKIGMPLLILFGVFLAYKGFTISAGVDGAINDSSVGLNFLWTPDYTKLWSPSVWLAAAGQIFFTLSVGMGTVHCYASYVRGKDDIALNAMSAGWMNEFVEVVLGGAILIPISIGYLGIDRVTELVQFGGLGLGFKTLPYLFLQWGPILGAVAGMMWFGLLFFAGITSSLAMGTPWMGFLQDEFNWKRKSAAWSFGLIVLVLGLPTVIFFNYGVFDEYDYWAGTVSLVVFALFESILFAWVFGMKKGWREITSGADIKVPGIYKFIIKFVTPLLLLWVFIGSLVTPKGGDWGAALSGNWVLDDSSIISKIRNVSLKKDLANAIAAMDTEKIKHLEDTLFFVNASRLLLVGVFVSIALLVYIAYKKRVREGKI</sequence>
<evidence type="ECO:0000313" key="7">
    <source>
        <dbReference type="EMBL" id="RAU83771.1"/>
    </source>
</evidence>
<dbReference type="OrthoDB" id="9762833at2"/>
<evidence type="ECO:0000256" key="4">
    <source>
        <dbReference type="ARBA" id="ARBA00022989"/>
    </source>
</evidence>
<dbReference type="RefSeq" id="WP_112303808.1">
    <property type="nucleotide sequence ID" value="NZ_QMDV01000001.1"/>
</dbReference>
<feature type="transmembrane region" description="Helical" evidence="6">
    <location>
        <begin position="280"/>
        <end position="300"/>
    </location>
</feature>
<accession>A0A364RHJ7</accession>
<dbReference type="Proteomes" id="UP000251692">
    <property type="component" value="Unassembled WGS sequence"/>
</dbReference>
<keyword evidence="3 6" id="KW-0812">Transmembrane</keyword>
<dbReference type="PANTHER" id="PTHR42948:SF1">
    <property type="entry name" value="TRANSPORTER"/>
    <property type="match status" value="1"/>
</dbReference>
<keyword evidence="5 6" id="KW-0472">Membrane</keyword>
<dbReference type="NCBIfam" id="NF037979">
    <property type="entry name" value="Na_transp"/>
    <property type="match status" value="1"/>
</dbReference>
<reference evidence="7 8" key="1">
    <citation type="submission" date="2018-06" db="EMBL/GenBank/DDBJ databases">
        <authorList>
            <person name="Liu Z.-W."/>
        </authorList>
    </citation>
    <scope>NUCLEOTIDE SEQUENCE [LARGE SCALE GENOMIC DNA]</scope>
    <source>
        <strain evidence="7 8">2b14</strain>
    </source>
</reference>
<keyword evidence="4 6" id="KW-1133">Transmembrane helix</keyword>
<dbReference type="GO" id="GO:0016020">
    <property type="term" value="C:membrane"/>
    <property type="evidence" value="ECO:0007669"/>
    <property type="project" value="UniProtKB-SubCell"/>
</dbReference>
<feature type="transmembrane region" description="Helical" evidence="6">
    <location>
        <begin position="235"/>
        <end position="260"/>
    </location>
</feature>
<feature type="transmembrane region" description="Helical" evidence="6">
    <location>
        <begin position="401"/>
        <end position="425"/>
    </location>
</feature>
<dbReference type="PRINTS" id="PR00176">
    <property type="entry name" value="NANEUSMPORT"/>
</dbReference>
<feature type="transmembrane region" description="Helical" evidence="6">
    <location>
        <begin position="524"/>
        <end position="544"/>
    </location>
</feature>
<feature type="transmembrane region" description="Helical" evidence="6">
    <location>
        <begin position="152"/>
        <end position="170"/>
    </location>
</feature>
<feature type="transmembrane region" description="Helical" evidence="6">
    <location>
        <begin position="182"/>
        <end position="199"/>
    </location>
</feature>
<evidence type="ECO:0000313" key="8">
    <source>
        <dbReference type="Proteomes" id="UP000251692"/>
    </source>
</evidence>
<dbReference type="PROSITE" id="PS50267">
    <property type="entry name" value="NA_NEUROTRAN_SYMP_3"/>
    <property type="match status" value="1"/>
</dbReference>
<comment type="subcellular location">
    <subcellularLocation>
        <location evidence="1">Membrane</location>
        <topology evidence="1">Multi-pass membrane protein</topology>
    </subcellularLocation>
</comment>
<dbReference type="InterPro" id="IPR037272">
    <property type="entry name" value="SNS_sf"/>
</dbReference>
<keyword evidence="8" id="KW-1185">Reference proteome</keyword>
<dbReference type="EMBL" id="QMDV01000001">
    <property type="protein sequence ID" value="RAU83771.1"/>
    <property type="molecule type" value="Genomic_DNA"/>
</dbReference>
<name>A0A364RHJ7_9BACT</name>
<evidence type="ECO:0000256" key="3">
    <source>
        <dbReference type="ARBA" id="ARBA00022692"/>
    </source>
</evidence>
<evidence type="ECO:0000256" key="2">
    <source>
        <dbReference type="ARBA" id="ARBA00022448"/>
    </source>
</evidence>
<reference evidence="7 8" key="2">
    <citation type="submission" date="2018-07" db="EMBL/GenBank/DDBJ databases">
        <title>Pontibacter sp. 2b14 genomic sequence and assembly.</title>
        <authorList>
            <person name="Du Z.-J."/>
        </authorList>
    </citation>
    <scope>NUCLEOTIDE SEQUENCE [LARGE SCALE GENOMIC DNA]</scope>
    <source>
        <strain evidence="7 8">2b14</strain>
    </source>
</reference>